<evidence type="ECO:0000313" key="9">
    <source>
        <dbReference type="Proteomes" id="UP000002727"/>
    </source>
</evidence>
<dbReference type="PANTHER" id="PTHR42770:SF11">
    <property type="entry name" value="INNER MEMBRANE TRANSPORT PROTEIN YBAT"/>
    <property type="match status" value="1"/>
</dbReference>
<feature type="domain" description="UspA" evidence="7">
    <location>
        <begin position="671"/>
        <end position="734"/>
    </location>
</feature>
<dbReference type="InterPro" id="IPR006015">
    <property type="entry name" value="Universal_stress_UspA"/>
</dbReference>
<feature type="transmembrane region" description="Helical" evidence="6">
    <location>
        <begin position="168"/>
        <end position="188"/>
    </location>
</feature>
<accession>B6YVU8</accession>
<feature type="transmembrane region" description="Helical" evidence="6">
    <location>
        <begin position="344"/>
        <end position="363"/>
    </location>
</feature>
<feature type="transmembrane region" description="Helical" evidence="6">
    <location>
        <begin position="294"/>
        <end position="323"/>
    </location>
</feature>
<feature type="transmembrane region" description="Helical" evidence="6">
    <location>
        <begin position="432"/>
        <end position="450"/>
    </location>
</feature>
<dbReference type="CDD" id="cd00293">
    <property type="entry name" value="USP-like"/>
    <property type="match status" value="2"/>
</dbReference>
<dbReference type="AlphaFoldDB" id="B6YVU8"/>
<dbReference type="InterPro" id="IPR050367">
    <property type="entry name" value="APC_superfamily"/>
</dbReference>
<dbReference type="SUPFAM" id="SSF52402">
    <property type="entry name" value="Adenine nucleotide alpha hydrolases-like"/>
    <property type="match status" value="2"/>
</dbReference>
<evidence type="ECO:0000259" key="7">
    <source>
        <dbReference type="Pfam" id="PF00582"/>
    </source>
</evidence>
<dbReference type="eggNOG" id="arCOG00449">
    <property type="taxonomic scope" value="Archaea"/>
</dbReference>
<evidence type="ECO:0000256" key="1">
    <source>
        <dbReference type="ARBA" id="ARBA00004651"/>
    </source>
</evidence>
<feature type="transmembrane region" description="Helical" evidence="6">
    <location>
        <begin position="369"/>
        <end position="388"/>
    </location>
</feature>
<reference evidence="8 9" key="1">
    <citation type="journal article" date="2008" name="J. Bacteriol.">
        <title>The complete genome sequence of Thermococcus onnurineus NA1 reveals a mixed heterotrophic and carboxydotrophic metabolism.</title>
        <authorList>
            <person name="Lee H.S."/>
            <person name="Kang S.G."/>
            <person name="Bae S.S."/>
            <person name="Lim J.K."/>
            <person name="Cho Y."/>
            <person name="Kim Y.J."/>
            <person name="Jeon J.H."/>
            <person name="Cha S.S."/>
            <person name="Kwon K.K."/>
            <person name="Kim H.T."/>
            <person name="Park C.J."/>
            <person name="Lee H.W."/>
            <person name="Kim S.I."/>
            <person name="Chun J."/>
            <person name="Colwell R.R."/>
            <person name="Kim S.J."/>
            <person name="Lee J.H."/>
        </authorList>
    </citation>
    <scope>NUCLEOTIDE SEQUENCE [LARGE SCALE GENOMIC DNA]</scope>
    <source>
        <strain evidence="8 9">NA1</strain>
    </source>
</reference>
<feature type="transmembrane region" description="Helical" evidence="6">
    <location>
        <begin position="208"/>
        <end position="230"/>
    </location>
</feature>
<dbReference type="InterPro" id="IPR002293">
    <property type="entry name" value="AA/rel_permease1"/>
</dbReference>
<feature type="transmembrane region" description="Helical" evidence="6">
    <location>
        <begin position="137"/>
        <end position="156"/>
    </location>
</feature>
<sequence length="752" mass="82413">MEHDGERIELSRGLSLMHLMMMGMGMMIGAGVFVATGIAIGFAGPGGILIAFALNGLIAFFSAMSFAELASALPTAGGAYTYIDEAFKGLVGFISGWINWFALTVAGSLYAITFATYTVFLLEGTDWFISLGLEHELIIKLLALGIAIVFIIINYLGVSETGSIENLITLGQMGTLAFIGLFSIYYIIVHPEKLAHFNDFVPNGWDKILMAMGFTYVGFEGYEVIAHAGEEAVNPKETVPKAILYSVAAVTATYLLFAFAAIVGAEPGNMPLSQWFAELGPVGMGEAIKDLMPYGGLLITLAAIFSSTSALNATIYSSTRVLFAISRDGRLPPIFSRIHRVRRVPHYALFASSLIVLTVALIFPIEDVAASADIVFLLIFLLVNAAVIKIRNERGDELDYGFLMPYFPYIPLLAIFFQAILSVWVFNVSPTAWAITLTWVGIGLVVYVTYKGAKVEPTKFERETVFEEAGEEGRYRIMVAVSNPKNAKVLIKYAERIAEEVNGELLIVSVVTVPEQTPLEEARQFADEAIAVVRKAKSYTNGRVKVEGLIYYAHSVYRGIMSAVRDKKADLLILGWEGRSRWSKYVMGSNLDKIVENAPCNVLVIKPGDTEERGEIKSILFPTRGGKHSAISAELVSILADAYGARVTVLSVNTTGKLEEKVRAQLKPVMERIENAELKIVNKSDAVNAILDECRKHDLVVMGATREGLFKRLLFGEVPERVASKCPKTVMLVKGNRGIKARINRLLGRRME</sequence>
<keyword evidence="9" id="KW-1185">Reference proteome</keyword>
<proteinExistence type="predicted"/>
<dbReference type="STRING" id="523850.TON_0783"/>
<evidence type="ECO:0000256" key="3">
    <source>
        <dbReference type="ARBA" id="ARBA00022692"/>
    </source>
</evidence>
<comment type="subcellular location">
    <subcellularLocation>
        <location evidence="1">Cell membrane</location>
        <topology evidence="1">Multi-pass membrane protein</topology>
    </subcellularLocation>
</comment>
<dbReference type="Pfam" id="PF13520">
    <property type="entry name" value="AA_permease_2"/>
    <property type="match status" value="1"/>
</dbReference>
<protein>
    <submittedName>
        <fullName evidence="8">Cationic amino acid transporter (Cat-1)</fullName>
    </submittedName>
</protein>
<gene>
    <name evidence="8" type="ordered locus">TON_0783</name>
</gene>
<evidence type="ECO:0000313" key="8">
    <source>
        <dbReference type="EMBL" id="ACJ16271.1"/>
    </source>
</evidence>
<dbReference type="PATRIC" id="fig|523850.10.peg.789"/>
<evidence type="ECO:0000256" key="4">
    <source>
        <dbReference type="ARBA" id="ARBA00022989"/>
    </source>
</evidence>
<feature type="domain" description="UspA" evidence="7">
    <location>
        <begin position="476"/>
        <end position="606"/>
    </location>
</feature>
<dbReference type="GO" id="GO:0022857">
    <property type="term" value="F:transmembrane transporter activity"/>
    <property type="evidence" value="ECO:0007669"/>
    <property type="project" value="InterPro"/>
</dbReference>
<keyword evidence="5 6" id="KW-0472">Membrane</keyword>
<name>B6YVU8_THEON</name>
<dbReference type="PRINTS" id="PR01438">
    <property type="entry name" value="UNVRSLSTRESS"/>
</dbReference>
<keyword evidence="2" id="KW-1003">Cell membrane</keyword>
<dbReference type="Pfam" id="PF00582">
    <property type="entry name" value="Usp"/>
    <property type="match status" value="2"/>
</dbReference>
<feature type="transmembrane region" description="Helical" evidence="6">
    <location>
        <begin position="21"/>
        <end position="42"/>
    </location>
</feature>
<dbReference type="PANTHER" id="PTHR42770">
    <property type="entry name" value="AMINO ACID TRANSPORTER-RELATED"/>
    <property type="match status" value="1"/>
</dbReference>
<dbReference type="GO" id="GO:0005886">
    <property type="term" value="C:plasma membrane"/>
    <property type="evidence" value="ECO:0007669"/>
    <property type="project" value="UniProtKB-SubCell"/>
</dbReference>
<dbReference type="EMBL" id="CP000855">
    <property type="protein sequence ID" value="ACJ16271.1"/>
    <property type="molecule type" value="Genomic_DNA"/>
</dbReference>
<dbReference type="Gene3D" id="1.20.1740.10">
    <property type="entry name" value="Amino acid/polyamine transporter I"/>
    <property type="match status" value="1"/>
</dbReference>
<evidence type="ECO:0000256" key="2">
    <source>
        <dbReference type="ARBA" id="ARBA00022475"/>
    </source>
</evidence>
<dbReference type="Gene3D" id="3.40.50.12370">
    <property type="match status" value="1"/>
</dbReference>
<organism evidence="8 9">
    <name type="scientific">Thermococcus onnurineus (strain NA1)</name>
    <dbReference type="NCBI Taxonomy" id="523850"/>
    <lineage>
        <taxon>Archaea</taxon>
        <taxon>Methanobacteriati</taxon>
        <taxon>Methanobacteriota</taxon>
        <taxon>Thermococci</taxon>
        <taxon>Thermococcales</taxon>
        <taxon>Thermococcaceae</taxon>
        <taxon>Thermococcus</taxon>
    </lineage>
</organism>
<dbReference type="KEGG" id="ton:TON_0783"/>
<evidence type="ECO:0000256" key="6">
    <source>
        <dbReference type="SAM" id="Phobius"/>
    </source>
</evidence>
<keyword evidence="4 6" id="KW-1133">Transmembrane helix</keyword>
<feature type="transmembrane region" description="Helical" evidence="6">
    <location>
        <begin position="400"/>
        <end position="426"/>
    </location>
</feature>
<keyword evidence="3 6" id="KW-0812">Transmembrane</keyword>
<dbReference type="eggNOG" id="arCOG00009">
    <property type="taxonomic scope" value="Archaea"/>
</dbReference>
<dbReference type="OrthoDB" id="43026at2157"/>
<dbReference type="InterPro" id="IPR006016">
    <property type="entry name" value="UspA"/>
</dbReference>
<feature type="transmembrane region" description="Helical" evidence="6">
    <location>
        <begin position="48"/>
        <end position="69"/>
    </location>
</feature>
<feature type="transmembrane region" description="Helical" evidence="6">
    <location>
        <begin position="90"/>
        <end position="117"/>
    </location>
</feature>
<dbReference type="HOGENOM" id="CLU_007946_15_8_2"/>
<dbReference type="Proteomes" id="UP000002727">
    <property type="component" value="Chromosome"/>
</dbReference>
<feature type="transmembrane region" description="Helical" evidence="6">
    <location>
        <begin position="242"/>
        <end position="265"/>
    </location>
</feature>
<evidence type="ECO:0000256" key="5">
    <source>
        <dbReference type="ARBA" id="ARBA00023136"/>
    </source>
</evidence>